<dbReference type="InterPro" id="IPR051334">
    <property type="entry name" value="SRPK"/>
</dbReference>
<dbReference type="Gene3D" id="1.10.510.10">
    <property type="entry name" value="Transferase(Phosphotransferase) domain 1"/>
    <property type="match status" value="1"/>
</dbReference>
<dbReference type="InterPro" id="IPR000719">
    <property type="entry name" value="Prot_kinase_dom"/>
</dbReference>
<protein>
    <recommendedName>
        <fullName evidence="1">non-specific serine/threonine protein kinase</fullName>
        <ecNumber evidence="1">2.7.11.1</ecNumber>
    </recommendedName>
</protein>
<proteinExistence type="predicted"/>
<dbReference type="Gene3D" id="3.30.200.20">
    <property type="entry name" value="Phosphorylase Kinase, domain 1"/>
    <property type="match status" value="1"/>
</dbReference>
<evidence type="ECO:0000256" key="6">
    <source>
        <dbReference type="ARBA" id="ARBA00022840"/>
    </source>
</evidence>
<evidence type="ECO:0000256" key="8">
    <source>
        <dbReference type="ARBA" id="ARBA00048679"/>
    </source>
</evidence>
<dbReference type="GO" id="GO:0004674">
    <property type="term" value="F:protein serine/threonine kinase activity"/>
    <property type="evidence" value="ECO:0007669"/>
    <property type="project" value="UniProtKB-KW"/>
</dbReference>
<evidence type="ECO:0000313" key="11">
    <source>
        <dbReference type="Proteomes" id="UP001050691"/>
    </source>
</evidence>
<keyword evidence="11" id="KW-1185">Reference proteome</keyword>
<keyword evidence="2" id="KW-0723">Serine/threonine-protein kinase</keyword>
<keyword evidence="3" id="KW-0808">Transferase</keyword>
<dbReference type="EC" id="2.7.11.1" evidence="1"/>
<reference evidence="10" key="1">
    <citation type="submission" date="2021-10" db="EMBL/GenBank/DDBJ databases">
        <title>De novo Genome Assembly of Clathrus columnatus (Basidiomycota, Fungi) Using Illumina and Nanopore Sequence Data.</title>
        <authorList>
            <person name="Ogiso-Tanaka E."/>
            <person name="Itagaki H."/>
            <person name="Hosoya T."/>
            <person name="Hosaka K."/>
        </authorList>
    </citation>
    <scope>NUCLEOTIDE SEQUENCE</scope>
    <source>
        <strain evidence="10">MO-923</strain>
    </source>
</reference>
<evidence type="ECO:0000256" key="5">
    <source>
        <dbReference type="ARBA" id="ARBA00022777"/>
    </source>
</evidence>
<evidence type="ECO:0000256" key="1">
    <source>
        <dbReference type="ARBA" id="ARBA00012513"/>
    </source>
</evidence>
<comment type="catalytic activity">
    <reaction evidence="8">
        <text>L-seryl-[protein] + ATP = O-phospho-L-seryl-[protein] + ADP + H(+)</text>
        <dbReference type="Rhea" id="RHEA:17989"/>
        <dbReference type="Rhea" id="RHEA-COMP:9863"/>
        <dbReference type="Rhea" id="RHEA-COMP:11604"/>
        <dbReference type="ChEBI" id="CHEBI:15378"/>
        <dbReference type="ChEBI" id="CHEBI:29999"/>
        <dbReference type="ChEBI" id="CHEBI:30616"/>
        <dbReference type="ChEBI" id="CHEBI:83421"/>
        <dbReference type="ChEBI" id="CHEBI:456216"/>
        <dbReference type="EC" id="2.7.11.1"/>
    </reaction>
</comment>
<evidence type="ECO:0000256" key="4">
    <source>
        <dbReference type="ARBA" id="ARBA00022741"/>
    </source>
</evidence>
<feature type="domain" description="Protein kinase" evidence="9">
    <location>
        <begin position="48"/>
        <end position="387"/>
    </location>
</feature>
<evidence type="ECO:0000313" key="10">
    <source>
        <dbReference type="EMBL" id="GJJ08831.1"/>
    </source>
</evidence>
<sequence length="398" mass="44423">MTLKTPELGSDFYYNIPETTEGIIRYLPGGYHPAIIGDILGESPQRKYRLMHKLGWVSSATVWLAQTTDETEAFVSVKITTADGDNDAQFLQQIEILQKTTKTQPDSSSSHIQTLLDHFKLHGPNGIHTVIVTEVVVPILPLLSKKPPAWRKAAAYGLVKGMVQLHANRIVHGDWHLGSIGIAMPQLANQDPTDVMLELSPHDATIVLTRTPSDQTSSLPAYLLSPCDLAAYYQMIASQDPPQMKVCDFSSGALETCAPETVFTRVFERIDNPALSPPADIWALGIYQIITDSALFYNMGMRDLPFHMSRIAGRIPPQWEKWSASLFDYNIAQIDTEEWWDSHWKTLREGCENDEDTAALVQLLRAVLVLDPKERPTAAQIANDPWFQSVSVENITLT</sequence>
<keyword evidence="4" id="KW-0547">Nucleotide-binding</keyword>
<evidence type="ECO:0000256" key="2">
    <source>
        <dbReference type="ARBA" id="ARBA00022527"/>
    </source>
</evidence>
<gene>
    <name evidence="10" type="ORF">Clacol_003050</name>
</gene>
<dbReference type="SUPFAM" id="SSF56112">
    <property type="entry name" value="Protein kinase-like (PK-like)"/>
    <property type="match status" value="1"/>
</dbReference>
<dbReference type="PANTHER" id="PTHR47634:SF9">
    <property type="entry name" value="PROTEIN KINASE DOMAIN-CONTAINING PROTEIN-RELATED"/>
    <property type="match status" value="1"/>
</dbReference>
<dbReference type="GO" id="GO:0005524">
    <property type="term" value="F:ATP binding"/>
    <property type="evidence" value="ECO:0007669"/>
    <property type="project" value="UniProtKB-KW"/>
</dbReference>
<evidence type="ECO:0000259" key="9">
    <source>
        <dbReference type="PROSITE" id="PS50011"/>
    </source>
</evidence>
<name>A0AAV5A746_9AGAM</name>
<keyword evidence="5" id="KW-0418">Kinase</keyword>
<dbReference type="Proteomes" id="UP001050691">
    <property type="component" value="Unassembled WGS sequence"/>
</dbReference>
<evidence type="ECO:0000256" key="7">
    <source>
        <dbReference type="ARBA" id="ARBA00047899"/>
    </source>
</evidence>
<dbReference type="InterPro" id="IPR011009">
    <property type="entry name" value="Kinase-like_dom_sf"/>
</dbReference>
<dbReference type="PANTHER" id="PTHR47634">
    <property type="entry name" value="PROTEIN KINASE DOMAIN-CONTAINING PROTEIN-RELATED"/>
    <property type="match status" value="1"/>
</dbReference>
<dbReference type="GO" id="GO:0000245">
    <property type="term" value="P:spliceosomal complex assembly"/>
    <property type="evidence" value="ECO:0007669"/>
    <property type="project" value="TreeGrafter"/>
</dbReference>
<comment type="catalytic activity">
    <reaction evidence="7">
        <text>L-threonyl-[protein] + ATP = O-phospho-L-threonyl-[protein] + ADP + H(+)</text>
        <dbReference type="Rhea" id="RHEA:46608"/>
        <dbReference type="Rhea" id="RHEA-COMP:11060"/>
        <dbReference type="Rhea" id="RHEA-COMP:11605"/>
        <dbReference type="ChEBI" id="CHEBI:15378"/>
        <dbReference type="ChEBI" id="CHEBI:30013"/>
        <dbReference type="ChEBI" id="CHEBI:30616"/>
        <dbReference type="ChEBI" id="CHEBI:61977"/>
        <dbReference type="ChEBI" id="CHEBI:456216"/>
        <dbReference type="EC" id="2.7.11.1"/>
    </reaction>
</comment>
<keyword evidence="6" id="KW-0067">ATP-binding</keyword>
<dbReference type="EMBL" id="BPWL01000003">
    <property type="protein sequence ID" value="GJJ08831.1"/>
    <property type="molecule type" value="Genomic_DNA"/>
</dbReference>
<dbReference type="GO" id="GO:0005737">
    <property type="term" value="C:cytoplasm"/>
    <property type="evidence" value="ECO:0007669"/>
    <property type="project" value="TreeGrafter"/>
</dbReference>
<organism evidence="10 11">
    <name type="scientific">Clathrus columnatus</name>
    <dbReference type="NCBI Taxonomy" id="1419009"/>
    <lineage>
        <taxon>Eukaryota</taxon>
        <taxon>Fungi</taxon>
        <taxon>Dikarya</taxon>
        <taxon>Basidiomycota</taxon>
        <taxon>Agaricomycotina</taxon>
        <taxon>Agaricomycetes</taxon>
        <taxon>Phallomycetidae</taxon>
        <taxon>Phallales</taxon>
        <taxon>Clathraceae</taxon>
        <taxon>Clathrus</taxon>
    </lineage>
</organism>
<dbReference type="GO" id="GO:0005634">
    <property type="term" value="C:nucleus"/>
    <property type="evidence" value="ECO:0007669"/>
    <property type="project" value="TreeGrafter"/>
</dbReference>
<evidence type="ECO:0000256" key="3">
    <source>
        <dbReference type="ARBA" id="ARBA00022679"/>
    </source>
</evidence>
<dbReference type="AlphaFoldDB" id="A0AAV5A746"/>
<comment type="caution">
    <text evidence="10">The sequence shown here is derived from an EMBL/GenBank/DDBJ whole genome shotgun (WGS) entry which is preliminary data.</text>
</comment>
<dbReference type="GO" id="GO:0050684">
    <property type="term" value="P:regulation of mRNA processing"/>
    <property type="evidence" value="ECO:0007669"/>
    <property type="project" value="TreeGrafter"/>
</dbReference>
<accession>A0AAV5A746</accession>
<dbReference type="PROSITE" id="PS50011">
    <property type="entry name" value="PROTEIN_KINASE_DOM"/>
    <property type="match status" value="1"/>
</dbReference>
<dbReference type="SMART" id="SM00220">
    <property type="entry name" value="S_TKc"/>
    <property type="match status" value="1"/>
</dbReference>